<dbReference type="AlphaFoldDB" id="A0A319DP57"/>
<dbReference type="Proteomes" id="UP000247810">
    <property type="component" value="Unassembled WGS sequence"/>
</dbReference>
<sequence length="929" mass="103513">MARVSRRAASAFARHTPSRAIKRNTRKHKVVLESITQEKKKLRSVISFEAKAPPGYTFIPAGNPQLTTSCKELCRKYGWKVFAVTTTPHMHTHNLSQHVHRIGYHFPSTAVATVCMDLGLYLTTAGKAVPFQSVGSTAIRKRACSEASQTTINTEARDVLKDLFPNIPDNDLNQIIKTAFQKGQRKVGTAVELPLARRAQLAVVAHIRHIYTDYDRLLKATSFHEARSLVEEPTLAKLVEWRGDDENGRTVLEDVFREVIVISDDEDSDAEGEAPASFDRDHSVMVVSSNPRAEELQTKPLHYANPVLRETQSDVSDDEAPPGFRFIPEAPRKNQIDRRGFSRYQAWDRAINRYRHIANGTDQYRSHNGCSDNRRPTITRRPFLENVGLEKSAQYHAMDRSRVSLAPLAASNEGPFSTKTGRSIPKPSMERRPYELHRLAERPVPRNVLSNEVPLERVQAVPSTRRAFQLDDSPNAPVFVNGPRDIRDMTGDSASLEGPLRPSQNRAIVQSQDHALPSIEAPLPMEIRRPDSGQLDHLTKRISGGFSIRSVTPRRQTNREASHQDLQDLSRDQSAKRRRTDYYQPVGADYTYPKGTFVNTAVPYTAARFHNPAGYAPWGNSSTLDESYVPMRCGAPVVPSSTAGSLSEKAQFSIAPNVGLRAETTLHQLPLKELDNQTSPFLSSDILAYRRSPGQSHILSSTKYAIAENNSSDSLAPVRHSDLSERRVYHEIPGYNVGSLRPFQGPESHKSSWSNRDYNHTLISQAPAQRRHYAEDFVRAVDFDDPISLGYPAQRPLQTAHHSVGARSQPVGVTVQSQPYRRNLPGTIESRLSGGISLDSRAGFAVQDCAVVVSRSPRYHADSGIGPSSATCYYNGQCEGALDFSRPASGCQRRGPGTDDEHYPTYVRRVDQSPSRYSIPEGRTVVIVD</sequence>
<evidence type="ECO:0000256" key="1">
    <source>
        <dbReference type="SAM" id="MobiDB-lite"/>
    </source>
</evidence>
<dbReference type="OrthoDB" id="5288828at2759"/>
<dbReference type="InterPro" id="IPR018744">
    <property type="entry name" value="DUF2293"/>
</dbReference>
<evidence type="ECO:0000259" key="2">
    <source>
        <dbReference type="Pfam" id="PF10056"/>
    </source>
</evidence>
<gene>
    <name evidence="3" type="ORF">BO71DRAFT_196069</name>
</gene>
<organism evidence="3 4">
    <name type="scientific">Aspergillus ellipticus CBS 707.79</name>
    <dbReference type="NCBI Taxonomy" id="1448320"/>
    <lineage>
        <taxon>Eukaryota</taxon>
        <taxon>Fungi</taxon>
        <taxon>Dikarya</taxon>
        <taxon>Ascomycota</taxon>
        <taxon>Pezizomycotina</taxon>
        <taxon>Eurotiomycetes</taxon>
        <taxon>Eurotiomycetidae</taxon>
        <taxon>Eurotiales</taxon>
        <taxon>Aspergillaceae</taxon>
        <taxon>Aspergillus</taxon>
        <taxon>Aspergillus subgen. Circumdati</taxon>
    </lineage>
</organism>
<proteinExistence type="predicted"/>
<dbReference type="PANTHER" id="PTHR38113:SF1">
    <property type="entry name" value="DUF2293 DOMAIN-CONTAINING PROTEIN"/>
    <property type="match status" value="1"/>
</dbReference>
<protein>
    <recommendedName>
        <fullName evidence="2">DUF2293 domain-containing protein</fullName>
    </recommendedName>
</protein>
<feature type="compositionally biased region" description="Basic and acidic residues" evidence="1">
    <location>
        <begin position="557"/>
        <end position="575"/>
    </location>
</feature>
<evidence type="ECO:0000313" key="4">
    <source>
        <dbReference type="Proteomes" id="UP000247810"/>
    </source>
</evidence>
<feature type="region of interest" description="Disordered" evidence="1">
    <location>
        <begin position="551"/>
        <end position="582"/>
    </location>
</feature>
<dbReference type="EMBL" id="KZ825847">
    <property type="protein sequence ID" value="PYH95877.1"/>
    <property type="molecule type" value="Genomic_DNA"/>
</dbReference>
<feature type="domain" description="DUF2293" evidence="2">
    <location>
        <begin position="160"/>
        <end position="242"/>
    </location>
</feature>
<accession>A0A319DP57</accession>
<reference evidence="3 4" key="1">
    <citation type="submission" date="2018-02" db="EMBL/GenBank/DDBJ databases">
        <title>The genomes of Aspergillus section Nigri reveals drivers in fungal speciation.</title>
        <authorList>
            <consortium name="DOE Joint Genome Institute"/>
            <person name="Vesth T.C."/>
            <person name="Nybo J."/>
            <person name="Theobald S."/>
            <person name="Brandl J."/>
            <person name="Frisvad J.C."/>
            <person name="Nielsen K.F."/>
            <person name="Lyhne E.K."/>
            <person name="Kogle M.E."/>
            <person name="Kuo A."/>
            <person name="Riley R."/>
            <person name="Clum A."/>
            <person name="Nolan M."/>
            <person name="Lipzen A."/>
            <person name="Salamov A."/>
            <person name="Henrissat B."/>
            <person name="Wiebenga A."/>
            <person name="De vries R.P."/>
            <person name="Grigoriev I.V."/>
            <person name="Mortensen U.H."/>
            <person name="Andersen M.R."/>
            <person name="Baker S.E."/>
        </authorList>
    </citation>
    <scope>NUCLEOTIDE SEQUENCE [LARGE SCALE GENOMIC DNA]</scope>
    <source>
        <strain evidence="3 4">CBS 707.79</strain>
    </source>
</reference>
<dbReference type="VEuPathDB" id="FungiDB:BO71DRAFT_196069"/>
<dbReference type="Pfam" id="PF10056">
    <property type="entry name" value="DUF2293"/>
    <property type="match status" value="1"/>
</dbReference>
<keyword evidence="4" id="KW-1185">Reference proteome</keyword>
<name>A0A319DP57_9EURO</name>
<evidence type="ECO:0000313" key="3">
    <source>
        <dbReference type="EMBL" id="PYH95877.1"/>
    </source>
</evidence>
<dbReference type="PANTHER" id="PTHR38113">
    <property type="match status" value="1"/>
</dbReference>